<sequence>MKKLLLTVLTSFILIACSSSDNNYENEFLPSQSFDTGTTINTSFPQYNDLLYPGNHVVLYGYGLSGIVVYYSGSSYVAFELSDPNHYYQSCSSLTVNGVLATCGCEDENTYDILTGQPNGSTTGSYGLTPYFVEVNGSIIRVYNN</sequence>
<feature type="chain" id="PRO_5046755068" description="Ferredoxin subunit of nitrite reductase or a ring-hydroxylating dioxygenase" evidence="1">
    <location>
        <begin position="24"/>
        <end position="145"/>
    </location>
</feature>
<evidence type="ECO:0008006" key="4">
    <source>
        <dbReference type="Google" id="ProtNLM"/>
    </source>
</evidence>
<keyword evidence="3" id="KW-1185">Reference proteome</keyword>
<dbReference type="RefSeq" id="WP_379904905.1">
    <property type="nucleotide sequence ID" value="NZ_JBHULM010000011.1"/>
</dbReference>
<evidence type="ECO:0000256" key="1">
    <source>
        <dbReference type="SAM" id="SignalP"/>
    </source>
</evidence>
<accession>A0ABW5K5L5</accession>
<evidence type="ECO:0000313" key="3">
    <source>
        <dbReference type="Proteomes" id="UP001597467"/>
    </source>
</evidence>
<name>A0ABW5K5L5_9FLAO</name>
<evidence type="ECO:0000313" key="2">
    <source>
        <dbReference type="EMBL" id="MFD2543230.1"/>
    </source>
</evidence>
<feature type="signal peptide" evidence="1">
    <location>
        <begin position="1"/>
        <end position="23"/>
    </location>
</feature>
<organism evidence="2 3">
    <name type="scientific">Lacinutrix gracilariae</name>
    <dbReference type="NCBI Taxonomy" id="1747198"/>
    <lineage>
        <taxon>Bacteria</taxon>
        <taxon>Pseudomonadati</taxon>
        <taxon>Bacteroidota</taxon>
        <taxon>Flavobacteriia</taxon>
        <taxon>Flavobacteriales</taxon>
        <taxon>Flavobacteriaceae</taxon>
        <taxon>Lacinutrix</taxon>
    </lineage>
</organism>
<protein>
    <recommendedName>
        <fullName evidence="4">Ferredoxin subunit of nitrite reductase or a ring-hydroxylating dioxygenase</fullName>
    </recommendedName>
</protein>
<proteinExistence type="predicted"/>
<keyword evidence="1" id="KW-0732">Signal</keyword>
<gene>
    <name evidence="2" type="ORF">ACFSSB_12930</name>
</gene>
<reference evidence="3" key="1">
    <citation type="journal article" date="2019" name="Int. J. Syst. Evol. Microbiol.">
        <title>The Global Catalogue of Microorganisms (GCM) 10K type strain sequencing project: providing services to taxonomists for standard genome sequencing and annotation.</title>
        <authorList>
            <consortium name="The Broad Institute Genomics Platform"/>
            <consortium name="The Broad Institute Genome Sequencing Center for Infectious Disease"/>
            <person name="Wu L."/>
            <person name="Ma J."/>
        </authorList>
    </citation>
    <scope>NUCLEOTIDE SEQUENCE [LARGE SCALE GENOMIC DNA]</scope>
    <source>
        <strain evidence="3">KCTC 42808</strain>
    </source>
</reference>
<dbReference type="PROSITE" id="PS51257">
    <property type="entry name" value="PROKAR_LIPOPROTEIN"/>
    <property type="match status" value="1"/>
</dbReference>
<dbReference type="EMBL" id="JBHULM010000011">
    <property type="protein sequence ID" value="MFD2543230.1"/>
    <property type="molecule type" value="Genomic_DNA"/>
</dbReference>
<dbReference type="Proteomes" id="UP001597467">
    <property type="component" value="Unassembled WGS sequence"/>
</dbReference>
<comment type="caution">
    <text evidence="2">The sequence shown here is derived from an EMBL/GenBank/DDBJ whole genome shotgun (WGS) entry which is preliminary data.</text>
</comment>